<accession>A0A9J5XWY3</accession>
<dbReference type="OrthoDB" id="1415334at2759"/>
<feature type="region of interest" description="Disordered" evidence="1">
    <location>
        <begin position="119"/>
        <end position="144"/>
    </location>
</feature>
<dbReference type="AlphaFoldDB" id="A0A9J5XWY3"/>
<evidence type="ECO:0000313" key="3">
    <source>
        <dbReference type="Proteomes" id="UP000824120"/>
    </source>
</evidence>
<evidence type="ECO:0000313" key="2">
    <source>
        <dbReference type="EMBL" id="KAG5592705.1"/>
    </source>
</evidence>
<proteinExistence type="predicted"/>
<reference evidence="2 3" key="1">
    <citation type="submission" date="2020-09" db="EMBL/GenBank/DDBJ databases">
        <title>De no assembly of potato wild relative species, Solanum commersonii.</title>
        <authorList>
            <person name="Cho K."/>
        </authorList>
    </citation>
    <scope>NUCLEOTIDE SEQUENCE [LARGE SCALE GENOMIC DNA]</scope>
    <source>
        <strain evidence="2">LZ3.2</strain>
        <tissue evidence="2">Leaf</tissue>
    </source>
</reference>
<feature type="compositionally biased region" description="Basic residues" evidence="1">
    <location>
        <begin position="129"/>
        <end position="138"/>
    </location>
</feature>
<keyword evidence="3" id="KW-1185">Reference proteome</keyword>
<gene>
    <name evidence="2" type="ORF">H5410_043219</name>
</gene>
<organism evidence="2 3">
    <name type="scientific">Solanum commersonii</name>
    <name type="common">Commerson's wild potato</name>
    <name type="synonym">Commerson's nightshade</name>
    <dbReference type="NCBI Taxonomy" id="4109"/>
    <lineage>
        <taxon>Eukaryota</taxon>
        <taxon>Viridiplantae</taxon>
        <taxon>Streptophyta</taxon>
        <taxon>Embryophyta</taxon>
        <taxon>Tracheophyta</taxon>
        <taxon>Spermatophyta</taxon>
        <taxon>Magnoliopsida</taxon>
        <taxon>eudicotyledons</taxon>
        <taxon>Gunneridae</taxon>
        <taxon>Pentapetalae</taxon>
        <taxon>asterids</taxon>
        <taxon>lamiids</taxon>
        <taxon>Solanales</taxon>
        <taxon>Solanaceae</taxon>
        <taxon>Solanoideae</taxon>
        <taxon>Solaneae</taxon>
        <taxon>Solanum</taxon>
    </lineage>
</organism>
<protein>
    <submittedName>
        <fullName evidence="2">Uncharacterized protein</fullName>
    </submittedName>
</protein>
<dbReference type="Proteomes" id="UP000824120">
    <property type="component" value="Chromosome 8"/>
</dbReference>
<evidence type="ECO:0000256" key="1">
    <source>
        <dbReference type="SAM" id="MobiDB-lite"/>
    </source>
</evidence>
<sequence>MSESVLMTVQRDILYNDFVNSIISYCGLNCQPNDLVISYMHKSFENQRVLPFKISNQLRLSAYLSDATRSVLRVYVVENLIENENIGQDQQNLLNDELNGMNMNIPDDEIGHDILEREIPPSYVDPSKPGRRRTKRRRGVGESFSTRKNKCSICKNIGHKRTTCSVRNAP</sequence>
<name>A0A9J5XWY3_SOLCO</name>
<dbReference type="EMBL" id="JACXVP010000008">
    <property type="protein sequence ID" value="KAG5592705.1"/>
    <property type="molecule type" value="Genomic_DNA"/>
</dbReference>
<comment type="caution">
    <text evidence="2">The sequence shown here is derived from an EMBL/GenBank/DDBJ whole genome shotgun (WGS) entry which is preliminary data.</text>
</comment>